<protein>
    <recommendedName>
        <fullName evidence="5">Ethanolamine ammonia-lyase small subunit</fullName>
        <shortName evidence="5">EAL small subunit</shortName>
        <ecNumber evidence="5">4.3.1.7</ecNumber>
    </recommendedName>
</protein>
<dbReference type="PIRSF" id="PIRSF018982">
    <property type="entry name" value="EutC"/>
    <property type="match status" value="1"/>
</dbReference>
<dbReference type="Proteomes" id="UP000501991">
    <property type="component" value="Chromosome"/>
</dbReference>
<dbReference type="KEGG" id="azq:G3580_07070"/>
<evidence type="ECO:0000256" key="5">
    <source>
        <dbReference type="HAMAP-Rule" id="MF_00601"/>
    </source>
</evidence>
<evidence type="ECO:0000256" key="3">
    <source>
        <dbReference type="ARBA" id="ARBA00023285"/>
    </source>
</evidence>
<keyword evidence="1 5" id="KW-0846">Cobalamin</keyword>
<dbReference type="GO" id="GO:0031471">
    <property type="term" value="C:ethanolamine degradation polyhedral organelle"/>
    <property type="evidence" value="ECO:0007669"/>
    <property type="project" value="UniProtKB-UniRule"/>
</dbReference>
<dbReference type="InterPro" id="IPR042255">
    <property type="entry name" value="EutC_N"/>
</dbReference>
<feature type="binding site" evidence="5">
    <location>
        <position position="183"/>
    </location>
    <ligand>
        <name>adenosylcob(III)alamin</name>
        <dbReference type="ChEBI" id="CHEBI:18408"/>
    </ligand>
</feature>
<dbReference type="EC" id="4.3.1.7" evidence="5"/>
<dbReference type="AlphaFoldDB" id="A0A6C1B3K1"/>
<keyword evidence="2 5" id="KW-0456">Lyase</keyword>
<dbReference type="InterPro" id="IPR042251">
    <property type="entry name" value="EutC_C"/>
</dbReference>
<dbReference type="GO" id="GO:0046336">
    <property type="term" value="P:ethanolamine catabolic process"/>
    <property type="evidence" value="ECO:0007669"/>
    <property type="project" value="UniProtKB-UniRule"/>
</dbReference>
<keyword evidence="3 5" id="KW-0170">Cobalt</keyword>
<dbReference type="Gene3D" id="3.40.50.11240">
    <property type="entry name" value="Ethanolamine ammonia-lyase light chain (EutC)"/>
    <property type="match status" value="1"/>
</dbReference>
<evidence type="ECO:0000256" key="2">
    <source>
        <dbReference type="ARBA" id="ARBA00023239"/>
    </source>
</evidence>
<dbReference type="PANTHER" id="PTHR39330">
    <property type="entry name" value="ETHANOLAMINE AMMONIA-LYASE LIGHT CHAIN"/>
    <property type="match status" value="1"/>
</dbReference>
<dbReference type="InterPro" id="IPR009246">
    <property type="entry name" value="EutC"/>
</dbReference>
<evidence type="ECO:0000313" key="7">
    <source>
        <dbReference type="Proteomes" id="UP000501991"/>
    </source>
</evidence>
<comment type="pathway">
    <text evidence="5">Amine and polyamine degradation; ethanolamine degradation.</text>
</comment>
<dbReference type="UniPathway" id="UPA00560"/>
<feature type="binding site" evidence="5">
    <location>
        <position position="162"/>
    </location>
    <ligand>
        <name>adenosylcob(III)alamin</name>
        <dbReference type="ChEBI" id="CHEBI:18408"/>
    </ligand>
</feature>
<comment type="similarity">
    <text evidence="5">Belongs to the EutC family.</text>
</comment>
<dbReference type="Gene3D" id="1.10.30.40">
    <property type="entry name" value="Ethanolamine ammonia-lyase light chain (EutC), N-terminal domain"/>
    <property type="match status" value="1"/>
</dbReference>
<dbReference type="GO" id="GO:0009350">
    <property type="term" value="C:ethanolamine ammonia-lyase complex"/>
    <property type="evidence" value="ECO:0007669"/>
    <property type="project" value="UniProtKB-UniRule"/>
</dbReference>
<comment type="subunit">
    <text evidence="5">The basic unit is a heterodimer which dimerizes to form tetramers. The heterotetramers trimerize; 6 large subunits form a core ring with 6 small subunits projecting outwards.</text>
</comment>
<comment type="catalytic activity">
    <reaction evidence="5">
        <text>ethanolamine = acetaldehyde + NH4(+)</text>
        <dbReference type="Rhea" id="RHEA:15313"/>
        <dbReference type="ChEBI" id="CHEBI:15343"/>
        <dbReference type="ChEBI" id="CHEBI:28938"/>
        <dbReference type="ChEBI" id="CHEBI:57603"/>
        <dbReference type="EC" id="4.3.1.7"/>
    </reaction>
</comment>
<gene>
    <name evidence="5" type="primary">eutC</name>
    <name evidence="6" type="ORF">G3580_07070</name>
</gene>
<evidence type="ECO:0000256" key="1">
    <source>
        <dbReference type="ARBA" id="ARBA00022628"/>
    </source>
</evidence>
<keyword evidence="7" id="KW-1185">Reference proteome</keyword>
<keyword evidence="4 5" id="KW-1283">Bacterial microcompartment</keyword>
<dbReference type="HAMAP" id="MF_00601">
    <property type="entry name" value="EutC"/>
    <property type="match status" value="1"/>
</dbReference>
<dbReference type="EMBL" id="CP048836">
    <property type="protein sequence ID" value="QID17428.1"/>
    <property type="molecule type" value="Genomic_DNA"/>
</dbReference>
<dbReference type="GO" id="GO:0031419">
    <property type="term" value="F:cobalamin binding"/>
    <property type="evidence" value="ECO:0007669"/>
    <property type="project" value="UniProtKB-UniRule"/>
</dbReference>
<sequence>MSATKPPVIANPWGRLRRFTPARLALGRAGGSLPTDPHLAFQLAHARARDAVHHPLDVGRLGPILRDRGWAVITAHSAAADRATYLQRPDLGRQLDTASRERFALWRQTHDAPVDLAIVVADGLSAFAIERNAVPLLDALQPRLSAAGWRVAPLVVVAQGRVAIGDEIANALGASMVVVLIGERPGLSSPDSLGIYLTWRPGPDTTDATRNCISNVRLEGLSHDLAAHKLMYLLTEAVRRRLSGVALKDEADRPSVQLNGEAGNFLLGS</sequence>
<dbReference type="NCBIfam" id="NF003971">
    <property type="entry name" value="PRK05465.1"/>
    <property type="match status" value="1"/>
</dbReference>
<comment type="subcellular location">
    <subcellularLocation>
        <location evidence="5">Bacterial microcompartment</location>
    </subcellularLocation>
</comment>
<evidence type="ECO:0000256" key="4">
    <source>
        <dbReference type="ARBA" id="ARBA00024446"/>
    </source>
</evidence>
<dbReference type="PANTHER" id="PTHR39330:SF1">
    <property type="entry name" value="ETHANOLAMINE AMMONIA-LYASE SMALL SUBUNIT"/>
    <property type="match status" value="1"/>
</dbReference>
<dbReference type="RefSeq" id="WP_173764592.1">
    <property type="nucleotide sequence ID" value="NZ_CP048836.1"/>
</dbReference>
<proteinExistence type="inferred from homology"/>
<name>A0A6C1B3K1_9RHOO</name>
<reference evidence="6 7" key="1">
    <citation type="submission" date="2020-02" db="EMBL/GenBank/DDBJ databases">
        <title>Nitrogenibacter mangrovi gen. nov., sp. nov. isolated from mangrove sediment, a denitrifying betaproteobacterium.</title>
        <authorList>
            <person name="Liao H."/>
            <person name="Tian Y."/>
        </authorList>
    </citation>
    <scope>NUCLEOTIDE SEQUENCE [LARGE SCALE GENOMIC DNA]</scope>
    <source>
        <strain evidence="6 7">M9-3-2</strain>
    </source>
</reference>
<dbReference type="GO" id="GO:0006520">
    <property type="term" value="P:amino acid metabolic process"/>
    <property type="evidence" value="ECO:0007669"/>
    <property type="project" value="InterPro"/>
</dbReference>
<feature type="binding site" evidence="5">
    <location>
        <position position="212"/>
    </location>
    <ligand>
        <name>adenosylcob(III)alamin</name>
        <dbReference type="ChEBI" id="CHEBI:18408"/>
    </ligand>
</feature>
<accession>A0A6C1B3K1</accession>
<comment type="cofactor">
    <cofactor evidence="5">
        <name>adenosylcob(III)alamin</name>
        <dbReference type="ChEBI" id="CHEBI:18408"/>
    </cofactor>
    <text evidence="5">Binds between the large and small subunits.</text>
</comment>
<dbReference type="Pfam" id="PF05985">
    <property type="entry name" value="EutC"/>
    <property type="match status" value="1"/>
</dbReference>
<comment type="function">
    <text evidence="5">Catalyzes the deamination of various vicinal amino-alcohols to oxo compounds. Allows this organism to utilize ethanolamine as the sole source of nitrogen and carbon in the presence of external vitamin B12.</text>
</comment>
<dbReference type="GO" id="GO:0008851">
    <property type="term" value="F:ethanolamine ammonia-lyase activity"/>
    <property type="evidence" value="ECO:0007669"/>
    <property type="project" value="UniProtKB-UniRule"/>
</dbReference>
<evidence type="ECO:0000313" key="6">
    <source>
        <dbReference type="EMBL" id="QID17428.1"/>
    </source>
</evidence>
<organism evidence="6 7">
    <name type="scientific">Nitrogeniibacter mangrovi</name>
    <dbReference type="NCBI Taxonomy" id="2016596"/>
    <lineage>
        <taxon>Bacteria</taxon>
        <taxon>Pseudomonadati</taxon>
        <taxon>Pseudomonadota</taxon>
        <taxon>Betaproteobacteria</taxon>
        <taxon>Rhodocyclales</taxon>
        <taxon>Zoogloeaceae</taxon>
        <taxon>Nitrogeniibacter</taxon>
    </lineage>
</organism>